<keyword evidence="2" id="KW-1185">Reference proteome</keyword>
<dbReference type="Proteomes" id="UP000724584">
    <property type="component" value="Unassembled WGS sequence"/>
</dbReference>
<organism evidence="1 2">
    <name type="scientific">Chaetomium tenue</name>
    <dbReference type="NCBI Taxonomy" id="1854479"/>
    <lineage>
        <taxon>Eukaryota</taxon>
        <taxon>Fungi</taxon>
        <taxon>Dikarya</taxon>
        <taxon>Ascomycota</taxon>
        <taxon>Pezizomycotina</taxon>
        <taxon>Sordariomycetes</taxon>
        <taxon>Sordariomycetidae</taxon>
        <taxon>Sordariales</taxon>
        <taxon>Chaetomiaceae</taxon>
        <taxon>Chaetomium</taxon>
    </lineage>
</organism>
<gene>
    <name evidence="1" type="ORF">F5144DRAFT_579439</name>
</gene>
<reference evidence="1 2" key="1">
    <citation type="journal article" date="2021" name="Nat. Commun.">
        <title>Genetic determinants of endophytism in the Arabidopsis root mycobiome.</title>
        <authorList>
            <person name="Mesny F."/>
            <person name="Miyauchi S."/>
            <person name="Thiergart T."/>
            <person name="Pickel B."/>
            <person name="Atanasova L."/>
            <person name="Karlsson M."/>
            <person name="Huettel B."/>
            <person name="Barry K.W."/>
            <person name="Haridas S."/>
            <person name="Chen C."/>
            <person name="Bauer D."/>
            <person name="Andreopoulos W."/>
            <person name="Pangilinan J."/>
            <person name="LaButti K."/>
            <person name="Riley R."/>
            <person name="Lipzen A."/>
            <person name="Clum A."/>
            <person name="Drula E."/>
            <person name="Henrissat B."/>
            <person name="Kohler A."/>
            <person name="Grigoriev I.V."/>
            <person name="Martin F.M."/>
            <person name="Hacquard S."/>
        </authorList>
    </citation>
    <scope>NUCLEOTIDE SEQUENCE [LARGE SCALE GENOMIC DNA]</scope>
    <source>
        <strain evidence="1 2">MPI-SDFR-AT-0079</strain>
    </source>
</reference>
<dbReference type="EMBL" id="JAGIZQ010000005">
    <property type="protein sequence ID" value="KAH6628564.1"/>
    <property type="molecule type" value="Genomic_DNA"/>
</dbReference>
<accession>A0ACB7P5T9</accession>
<protein>
    <submittedName>
        <fullName evidence="1">Uncharacterized protein</fullName>
    </submittedName>
</protein>
<evidence type="ECO:0000313" key="2">
    <source>
        <dbReference type="Proteomes" id="UP000724584"/>
    </source>
</evidence>
<name>A0ACB7P5T9_9PEZI</name>
<sequence>MLCDQGVTAHAAARRGDSTALSASGYASFGIFEDLPASAPASAAATRSFPATEEPGTSELISESPIRGHIKSTSGGASTWSGLATSSVLSPACPRAPVGGRSEIGAGCRSRGFKVNSGFWGLQPKVSNLWRAVLFWQVPTGRWEVAFLVAARREWLQTRPSGSDAISVEVALGGALDTCVGGVCGRLSCRSPFRRRSSLLGGLLLLHRQLVRIVRSSPSRR</sequence>
<proteinExistence type="predicted"/>
<evidence type="ECO:0000313" key="1">
    <source>
        <dbReference type="EMBL" id="KAH6628564.1"/>
    </source>
</evidence>
<comment type="caution">
    <text evidence="1">The sequence shown here is derived from an EMBL/GenBank/DDBJ whole genome shotgun (WGS) entry which is preliminary data.</text>
</comment>